<evidence type="ECO:0000313" key="1">
    <source>
        <dbReference type="EMBL" id="MFF5898055.1"/>
    </source>
</evidence>
<accession>A0ABW6X7L8</accession>
<comment type="caution">
    <text evidence="1">The sequence shown here is derived from an EMBL/GenBank/DDBJ whole genome shotgun (WGS) entry which is preliminary data.</text>
</comment>
<reference evidence="1 2" key="1">
    <citation type="submission" date="2024-10" db="EMBL/GenBank/DDBJ databases">
        <title>The Natural Products Discovery Center: Release of the First 8490 Sequenced Strains for Exploring Actinobacteria Biosynthetic Diversity.</title>
        <authorList>
            <person name="Kalkreuter E."/>
            <person name="Kautsar S.A."/>
            <person name="Yang D."/>
            <person name="Bader C.D."/>
            <person name="Teijaro C.N."/>
            <person name="Fluegel L."/>
            <person name="Davis C.M."/>
            <person name="Simpson J.R."/>
            <person name="Lauterbach L."/>
            <person name="Steele A.D."/>
            <person name="Gui C."/>
            <person name="Meng S."/>
            <person name="Li G."/>
            <person name="Viehrig K."/>
            <person name="Ye F."/>
            <person name="Su P."/>
            <person name="Kiefer A.F."/>
            <person name="Nichols A."/>
            <person name="Cepeda A.J."/>
            <person name="Yan W."/>
            <person name="Fan B."/>
            <person name="Jiang Y."/>
            <person name="Adhikari A."/>
            <person name="Zheng C.-J."/>
            <person name="Schuster L."/>
            <person name="Cowan T.M."/>
            <person name="Smanski M.J."/>
            <person name="Chevrette M.G."/>
            <person name="De Carvalho L.P.S."/>
            <person name="Shen B."/>
        </authorList>
    </citation>
    <scope>NUCLEOTIDE SEQUENCE [LARGE SCALE GENOMIC DNA]</scope>
    <source>
        <strain evidence="1 2">NPDC012540</strain>
    </source>
</reference>
<dbReference type="RefSeq" id="WP_387904590.1">
    <property type="nucleotide sequence ID" value="NZ_JBIBEG010000005.1"/>
</dbReference>
<sequence length="44" mass="4889">MGVRTDGQGRNYLTGRLHEWTLLRSIAMDEPWTADELTAASDGP</sequence>
<gene>
    <name evidence="1" type="ORF">ACFY8O_19265</name>
</gene>
<proteinExistence type="predicted"/>
<keyword evidence="2" id="KW-1185">Reference proteome</keyword>
<dbReference type="EMBL" id="JBIBEG010000005">
    <property type="protein sequence ID" value="MFF5898055.1"/>
    <property type="molecule type" value="Genomic_DNA"/>
</dbReference>
<name>A0ABW6X7L8_9ACTN</name>
<protein>
    <submittedName>
        <fullName evidence="1">Uncharacterized protein</fullName>
    </submittedName>
</protein>
<organism evidence="1 2">
    <name type="scientific">Streptomyces argenteolus</name>
    <dbReference type="NCBI Taxonomy" id="67274"/>
    <lineage>
        <taxon>Bacteria</taxon>
        <taxon>Bacillati</taxon>
        <taxon>Actinomycetota</taxon>
        <taxon>Actinomycetes</taxon>
        <taxon>Kitasatosporales</taxon>
        <taxon>Streptomycetaceae</taxon>
        <taxon>Streptomyces</taxon>
    </lineage>
</organism>
<dbReference type="Proteomes" id="UP001602322">
    <property type="component" value="Unassembled WGS sequence"/>
</dbReference>
<evidence type="ECO:0000313" key="2">
    <source>
        <dbReference type="Proteomes" id="UP001602322"/>
    </source>
</evidence>